<feature type="transmembrane region" description="Helical" evidence="2">
    <location>
        <begin position="2040"/>
        <end position="2058"/>
    </location>
</feature>
<accession>A0A433R027</accession>
<evidence type="ECO:0008006" key="5">
    <source>
        <dbReference type="Google" id="ProtNLM"/>
    </source>
</evidence>
<reference evidence="3 4" key="1">
    <citation type="journal article" date="2018" name="New Phytol.">
        <title>Phylogenomics of Endogonaceae and evolution of mycorrhizas within Mucoromycota.</title>
        <authorList>
            <person name="Chang Y."/>
            <person name="Desiro A."/>
            <person name="Na H."/>
            <person name="Sandor L."/>
            <person name="Lipzen A."/>
            <person name="Clum A."/>
            <person name="Barry K."/>
            <person name="Grigoriev I.V."/>
            <person name="Martin F.M."/>
            <person name="Stajich J.E."/>
            <person name="Smith M.E."/>
            <person name="Bonito G."/>
            <person name="Spatafora J.W."/>
        </authorList>
    </citation>
    <scope>NUCLEOTIDE SEQUENCE [LARGE SCALE GENOMIC DNA]</scope>
    <source>
        <strain evidence="3 4">AD002</strain>
    </source>
</reference>
<sequence>MLPIDFPVSLEIFKTLRSDQPHALADLLAHCLSGIQTKDGNQLLNDFFDQVFCLVQSQPQCYLFPLIEFLKHIRDVFKKPERADPQVTIHSSALLLPLTQCILGRMLKSIATIPQTVYLVATFVDLLVAANKCDSVGRLFLREIVDVPGAFESLLTEYTNSIRRFLQPPTNPAHTGHRSLQKLFVHVELRVEPLALNLVDRLHAFVRDCATKAKIPAYVETYMKQYDACETLLGIVQLQSAKLRSSLSLGCARAGDTTSERSRAVKIIVPKKGRNDDDHFFGSSKNGKKDAKQQQQPPQEEVQYLDSNIFPNPDFHKFALNVLSDQHAVQEVEQGPISNSQSVGWPLSPSPTSPSFSLSDSLGQFGDDLGEWTILLSDKAVTGLHNLRSLDSFRVIKKKLQELASGVWTDDNAKPLMGGPTHHQSFGIKVYEAKTFRNQRIVWQVDVDYVQPQYIAFCLSSFLQLQVWAIGNHKDVSTIMNKYLWMVQLGYSEEHKKRCQMRSSSRRGSNGSLQQFSPLVFDRDVKKFDIEEAVEKQTLNDDDKVQLHNLRVTTKFFHLSKVGDVFSPSNQHEFERTVIKSILAGSTDFVFSVSSQEHEIMEYPSSAIVIGRSGTGKTTTIIFRMLGLYQAYHSNTGEYLYKSPTLPESKSTHLHQIFLTQSAVLCTRVRSNFRRLLESTDRASLPKEEILLAAKRRLMTDQDSTEDVMIEDDDGKELFVDVPINMNDLRDEHFPLFLTVTKFLEMLEVTYGIRRATAELPTRVPTAKRLSLWSGANLGRFLQNRMKVEDSNEESGESDADDDETNEGNTAKKDVQQIFDTQQAWAHYVTYEIFESKYWPRINKNYTNHLDCALVFTEIMSIIKGSEAVLSTEKVNFSSTSAGYLSREMYINLSQKAFPTLHYARETVYAIFQQYKMLKARSFAILQAINRSGYHGVDFHQIYVDECQDNNVCDYAVMMKLISDPKGLFFAGDTAQAVARGSLFRFADLSSFVYRHEHQHPLVLTGHRKPVQPRLFQLTTNFRSHDGILKLGANIVQLLHHFFPSTVDVLDKEHGIVDVRGPKPIFFSDFTADSFLDLFCFGESSDQPIEFGSEQCMFCSIVKGVVISVPNTLLRLFHRNLAGIIVRDEAAKEKLQQRVRGMALVMTVYEVRVESSSVEGNFFEFAKGLEFTDTLLYNFWHDSPAHEKVWDVVLSTIKGSNNRWYPQFDHRKHVILSDELKQLYVAVTRARSHLWIFDESGSSEPMKEVWLSNGLVKIVSKGDELPSLGTKSSSDEWDKQGRNLFERKQYEHAVFCFTKSNNQKARELSEAYMLRDKARRLVSQSASQGDVKDAFVKAALAFGKAQRPLHAAECYQVCDILKPNEVAVDIANKVRRIARINYSKDQQHDKALALSSMSYDELVKSYREHNMLQQLADLYDKKLKNYIKAGDVLQSLDRLQDAAVLYAKDVSQQGMVSALECYLTLASRNSRHLFETRNRDVRPITEFSSLYDQQNDIVVKAEHIINSLLSNESNLNSALNLMVHEVKLFRSQLGLLSPSHSQLDNSLDHLRDCAIFFHGKSIINEYRSLEVYIGFALETYDHNKISMDYWKSELHLLQALCDCVFTLLKATPQSSKDENWEELFCVDTINVVASTVDRRVHVQSPLIPIILGNADSQTSNPQTEDQNKLLRPFENDPSFHLCTYEHVQLAARKLLCRRLWMFLEDSGYFARKFKFFRDPCVNQLILNNCRSQECKHEHIHRMDPEVFYKRRSLLLLQVNLMHNLSVLRYPHGVFLLEYHRHNYKPFLKYWKMEWVDANIFHTMEMESASVLRKIARDVPPLVVDELSNLVTVIWLKDPNPKDPDSYQYWNNFARITRAVLLIQAGMVHKTWIGWIRKKIYRLESQAARVFRDMPPAGIVSKNGRRRYWMVRDFIYFFETLNHGDLEKALKNGDEFIRFCLKNPNELELNPWDLIYTLEYTITLLIFINLGGHGVVLPRSFLQFFVQDHIHYLLQSSLFAKDNILERLWSNASDTVILFFSLLASNTCMLCLLFFIDIWVWVTVIQTLPWTYFCLVSWWHRIGRFGLKYTMLQVLLARVVRLGIILSSNDTNHRLDSKITSYFRTTEIASISTRLFSRYLEAKSWYDMVGALQTQYRETNGMDELVLLKRGQGHIKYIAKDITVMQYEDADGFRAALCEYRDVDPVLAVGSPPVDDDQPINPHLVKDSDPIFHDKAILIQRCFRKHRIRRAEIASGTAYADAGLQEVFTQMKELANRMPGSTEGRLYAVMLRGRVAELYHEISKCKVEVNLMLNKVQYKLKMSQSDEVEWWLERSDECNEKRDLLQPFLDALSPENPLHMNMQPDRLNRDYDKAREILDVVKAWVEETSALQEGGKRRESEVSLGQHNEWVCSAERGAQLYDIRMGEPGHITTERTQNTRARLGIGKNLQTRNTKAREIRKANAGYNFPSDNVFGARVVPQKQEQ</sequence>
<name>A0A433R027_9FUNG</name>
<keyword evidence="2" id="KW-0812">Transmembrane</keyword>
<dbReference type="EMBL" id="RBNJ01000117">
    <property type="protein sequence ID" value="RUS35374.1"/>
    <property type="molecule type" value="Genomic_DNA"/>
</dbReference>
<dbReference type="InterPro" id="IPR027417">
    <property type="entry name" value="P-loop_NTPase"/>
</dbReference>
<feature type="compositionally biased region" description="Acidic residues" evidence="1">
    <location>
        <begin position="791"/>
        <end position="806"/>
    </location>
</feature>
<evidence type="ECO:0000313" key="3">
    <source>
        <dbReference type="EMBL" id="RUS35374.1"/>
    </source>
</evidence>
<dbReference type="SUPFAM" id="SSF52540">
    <property type="entry name" value="P-loop containing nucleoside triphosphate hydrolases"/>
    <property type="match status" value="1"/>
</dbReference>
<evidence type="ECO:0000313" key="4">
    <source>
        <dbReference type="Proteomes" id="UP000274822"/>
    </source>
</evidence>
<protein>
    <recommendedName>
        <fullName evidence="5">UvrD-like helicase ATP-binding domain-containing protein</fullName>
    </recommendedName>
</protein>
<evidence type="ECO:0000256" key="1">
    <source>
        <dbReference type="SAM" id="MobiDB-lite"/>
    </source>
</evidence>
<keyword evidence="2" id="KW-0472">Membrane</keyword>
<dbReference type="PANTHER" id="PTHR21529">
    <property type="entry name" value="MAMMARY TURMOR VIRUS RECEPTOR HOMOLOG 1, 2 MTVR1, 2"/>
    <property type="match status" value="1"/>
</dbReference>
<feature type="region of interest" description="Disordered" evidence="1">
    <location>
        <begin position="273"/>
        <end position="300"/>
    </location>
</feature>
<dbReference type="InterPro" id="IPR039904">
    <property type="entry name" value="TRANK1"/>
</dbReference>
<organism evidence="3 4">
    <name type="scientific">Jimgerdemannia flammicorona</name>
    <dbReference type="NCBI Taxonomy" id="994334"/>
    <lineage>
        <taxon>Eukaryota</taxon>
        <taxon>Fungi</taxon>
        <taxon>Fungi incertae sedis</taxon>
        <taxon>Mucoromycota</taxon>
        <taxon>Mucoromycotina</taxon>
        <taxon>Endogonomycetes</taxon>
        <taxon>Endogonales</taxon>
        <taxon>Endogonaceae</taxon>
        <taxon>Jimgerdemannia</taxon>
    </lineage>
</organism>
<comment type="caution">
    <text evidence="3">The sequence shown here is derived from an EMBL/GenBank/DDBJ whole genome shotgun (WGS) entry which is preliminary data.</text>
</comment>
<dbReference type="Proteomes" id="UP000274822">
    <property type="component" value="Unassembled WGS sequence"/>
</dbReference>
<dbReference type="Gene3D" id="3.40.50.300">
    <property type="entry name" value="P-loop containing nucleotide triphosphate hydrolases"/>
    <property type="match status" value="2"/>
</dbReference>
<evidence type="ECO:0000256" key="2">
    <source>
        <dbReference type="SAM" id="Phobius"/>
    </source>
</evidence>
<proteinExistence type="predicted"/>
<feature type="transmembrane region" description="Helical" evidence="2">
    <location>
        <begin position="2015"/>
        <end position="2034"/>
    </location>
</feature>
<dbReference type="PANTHER" id="PTHR21529:SF4">
    <property type="entry name" value="TPR AND ANKYRIN REPEAT-CONTAINING PROTEIN 1"/>
    <property type="match status" value="1"/>
</dbReference>
<gene>
    <name evidence="3" type="ORF">BC938DRAFT_471489</name>
</gene>
<keyword evidence="4" id="KW-1185">Reference proteome</keyword>
<keyword evidence="2" id="KW-1133">Transmembrane helix</keyword>
<feature type="region of interest" description="Disordered" evidence="1">
    <location>
        <begin position="784"/>
        <end position="809"/>
    </location>
</feature>